<name>A0ABV6RE79_9MICO</name>
<evidence type="ECO:0000313" key="1">
    <source>
        <dbReference type="EMBL" id="MFC0675310.1"/>
    </source>
</evidence>
<gene>
    <name evidence="1" type="ORF">ACFFF6_15200</name>
</gene>
<dbReference type="RefSeq" id="WP_376982231.1">
    <property type="nucleotide sequence ID" value="NZ_JBHLSV010000022.1"/>
</dbReference>
<comment type="caution">
    <text evidence="1">The sequence shown here is derived from an EMBL/GenBank/DDBJ whole genome shotgun (WGS) entry which is preliminary data.</text>
</comment>
<dbReference type="EMBL" id="JBHLSV010000022">
    <property type="protein sequence ID" value="MFC0675310.1"/>
    <property type="molecule type" value="Genomic_DNA"/>
</dbReference>
<organism evidence="1 2">
    <name type="scientific">Brachybacterium hainanense</name>
    <dbReference type="NCBI Taxonomy" id="1541174"/>
    <lineage>
        <taxon>Bacteria</taxon>
        <taxon>Bacillati</taxon>
        <taxon>Actinomycetota</taxon>
        <taxon>Actinomycetes</taxon>
        <taxon>Micrococcales</taxon>
        <taxon>Dermabacteraceae</taxon>
        <taxon>Brachybacterium</taxon>
    </lineage>
</organism>
<accession>A0ABV6RE79</accession>
<keyword evidence="2" id="KW-1185">Reference proteome</keyword>
<sequence>MNDARPDASARGAADAFAHRLTETLTAFVGNPVPVESQELGSKLSIRPEHGPVRLSIGDVALLSLDILYRCRWNEQEKYLSTVESWVKVFPGPGTRGEPLFRYEYDRETVPGLPSAHLQIHAHRDSFTHIMALAGAAGAKRRSPDPRGGTDAARLSNIHFPLGGDRFRPCLEDVLQMLKAEFDVATGPTWEATLRRRRLDYRLTQLRATVDDHPETAALEIERLGFHVTRPDPPISPRIDRISAF</sequence>
<reference evidence="1 2" key="1">
    <citation type="submission" date="2024-09" db="EMBL/GenBank/DDBJ databases">
        <authorList>
            <person name="Sun Q."/>
            <person name="Mori K."/>
        </authorList>
    </citation>
    <scope>NUCLEOTIDE SEQUENCE [LARGE SCALE GENOMIC DNA]</scope>
    <source>
        <strain evidence="1 2">CICC 10874</strain>
    </source>
</reference>
<evidence type="ECO:0000313" key="2">
    <source>
        <dbReference type="Proteomes" id="UP001589793"/>
    </source>
</evidence>
<dbReference type="Proteomes" id="UP001589793">
    <property type="component" value="Unassembled WGS sequence"/>
</dbReference>
<proteinExistence type="predicted"/>
<protein>
    <submittedName>
        <fullName evidence="1">Uncharacterized protein</fullName>
    </submittedName>
</protein>